<accession>L7FBR3</accession>
<dbReference type="SMART" id="SM00220">
    <property type="entry name" value="S_TKc"/>
    <property type="match status" value="1"/>
</dbReference>
<dbReference type="InterPro" id="IPR011009">
    <property type="entry name" value="Kinase-like_dom_sf"/>
</dbReference>
<evidence type="ECO:0000256" key="2">
    <source>
        <dbReference type="ARBA" id="ARBA00022527"/>
    </source>
</evidence>
<comment type="catalytic activity">
    <reaction evidence="7">
        <text>L-threonyl-[protein] + ATP = O-phospho-L-threonyl-[protein] + ADP + H(+)</text>
        <dbReference type="Rhea" id="RHEA:46608"/>
        <dbReference type="Rhea" id="RHEA-COMP:11060"/>
        <dbReference type="Rhea" id="RHEA-COMP:11605"/>
        <dbReference type="ChEBI" id="CHEBI:15378"/>
        <dbReference type="ChEBI" id="CHEBI:30013"/>
        <dbReference type="ChEBI" id="CHEBI:30616"/>
        <dbReference type="ChEBI" id="CHEBI:61977"/>
        <dbReference type="ChEBI" id="CHEBI:456216"/>
        <dbReference type="EC" id="2.7.11.1"/>
    </reaction>
</comment>
<proteinExistence type="predicted"/>
<sequence>ATMASFDNPYVIPYRAAGTEHSGPMKGWSYIVNGLAGGSLRDWINEQPMADEALGFMLLDLARALQYLHRQRLVHGDVKPANILNYGGRWVLGDFGLTQPTGAQEPEGTLGYMAPERFSGRVISANDVYSPESPAHRPGRRAACVREPGRVWQRVVPGP</sequence>
<dbReference type="PANTHER" id="PTHR43671:SF98">
    <property type="entry name" value="SERINE_THREONINE-PROTEIN KINASE NEK11"/>
    <property type="match status" value="1"/>
</dbReference>
<keyword evidence="4" id="KW-0547">Nucleotide-binding</keyword>
<keyword evidence="3" id="KW-0808">Transferase</keyword>
<dbReference type="Pfam" id="PF00069">
    <property type="entry name" value="Pkinase"/>
    <property type="match status" value="1"/>
</dbReference>
<feature type="domain" description="Protein kinase" evidence="9">
    <location>
        <begin position="1"/>
        <end position="159"/>
    </location>
</feature>
<gene>
    <name evidence="10" type="ORF">STRTUCAR8_07564</name>
</gene>
<dbReference type="SUPFAM" id="SSF56112">
    <property type="entry name" value="Protein kinase-like (PK-like)"/>
    <property type="match status" value="1"/>
</dbReference>
<evidence type="ECO:0000259" key="9">
    <source>
        <dbReference type="PROSITE" id="PS50011"/>
    </source>
</evidence>
<dbReference type="PROSITE" id="PS50011">
    <property type="entry name" value="PROTEIN_KINASE_DOM"/>
    <property type="match status" value="1"/>
</dbReference>
<dbReference type="PATRIC" id="fig|698760.3.peg.2302"/>
<dbReference type="PANTHER" id="PTHR43671">
    <property type="entry name" value="SERINE/THREONINE-PROTEIN KINASE NEK"/>
    <property type="match status" value="1"/>
</dbReference>
<evidence type="ECO:0000256" key="5">
    <source>
        <dbReference type="ARBA" id="ARBA00022777"/>
    </source>
</evidence>
<comment type="catalytic activity">
    <reaction evidence="8">
        <text>L-seryl-[protein] + ATP = O-phospho-L-seryl-[protein] + ADP + H(+)</text>
        <dbReference type="Rhea" id="RHEA:17989"/>
        <dbReference type="Rhea" id="RHEA-COMP:9863"/>
        <dbReference type="Rhea" id="RHEA-COMP:11604"/>
        <dbReference type="ChEBI" id="CHEBI:15378"/>
        <dbReference type="ChEBI" id="CHEBI:29999"/>
        <dbReference type="ChEBI" id="CHEBI:30616"/>
        <dbReference type="ChEBI" id="CHEBI:83421"/>
        <dbReference type="ChEBI" id="CHEBI:456216"/>
        <dbReference type="EC" id="2.7.11.1"/>
    </reaction>
</comment>
<evidence type="ECO:0000256" key="8">
    <source>
        <dbReference type="ARBA" id="ARBA00048679"/>
    </source>
</evidence>
<dbReference type="Proteomes" id="UP000010931">
    <property type="component" value="Unassembled WGS sequence"/>
</dbReference>
<evidence type="ECO:0000256" key="6">
    <source>
        <dbReference type="ARBA" id="ARBA00022840"/>
    </source>
</evidence>
<protein>
    <recommendedName>
        <fullName evidence="1">non-specific serine/threonine protein kinase</fullName>
        <ecNumber evidence="1">2.7.11.1</ecNumber>
    </recommendedName>
</protein>
<dbReference type="GO" id="GO:0005524">
    <property type="term" value="F:ATP binding"/>
    <property type="evidence" value="ECO:0007669"/>
    <property type="project" value="UniProtKB-KW"/>
</dbReference>
<feature type="non-terminal residue" evidence="10">
    <location>
        <position position="1"/>
    </location>
</feature>
<evidence type="ECO:0000256" key="3">
    <source>
        <dbReference type="ARBA" id="ARBA00022679"/>
    </source>
</evidence>
<evidence type="ECO:0000256" key="1">
    <source>
        <dbReference type="ARBA" id="ARBA00012513"/>
    </source>
</evidence>
<dbReference type="EMBL" id="AEJB01000182">
    <property type="protein sequence ID" value="ELP69008.1"/>
    <property type="molecule type" value="Genomic_DNA"/>
</dbReference>
<keyword evidence="11" id="KW-1185">Reference proteome</keyword>
<keyword evidence="5" id="KW-0418">Kinase</keyword>
<dbReference type="Gene3D" id="1.10.510.10">
    <property type="entry name" value="Transferase(Phosphotransferase) domain 1"/>
    <property type="match status" value="1"/>
</dbReference>
<organism evidence="10 11">
    <name type="scientific">Streptomyces turgidiscabies (strain Car8)</name>
    <dbReference type="NCBI Taxonomy" id="698760"/>
    <lineage>
        <taxon>Bacteria</taxon>
        <taxon>Bacillati</taxon>
        <taxon>Actinomycetota</taxon>
        <taxon>Actinomycetes</taxon>
        <taxon>Kitasatosporales</taxon>
        <taxon>Streptomycetaceae</taxon>
        <taxon>Streptomyces</taxon>
    </lineage>
</organism>
<dbReference type="InterPro" id="IPR050660">
    <property type="entry name" value="NEK_Ser/Thr_kinase"/>
</dbReference>
<dbReference type="EC" id="2.7.11.1" evidence="1"/>
<dbReference type="GO" id="GO:0004674">
    <property type="term" value="F:protein serine/threonine kinase activity"/>
    <property type="evidence" value="ECO:0007669"/>
    <property type="project" value="UniProtKB-KW"/>
</dbReference>
<evidence type="ECO:0000256" key="4">
    <source>
        <dbReference type="ARBA" id="ARBA00022741"/>
    </source>
</evidence>
<evidence type="ECO:0000313" key="11">
    <source>
        <dbReference type="Proteomes" id="UP000010931"/>
    </source>
</evidence>
<dbReference type="AlphaFoldDB" id="L7FBR3"/>
<dbReference type="RefSeq" id="WP_006375791.1">
    <property type="nucleotide sequence ID" value="NZ_AEJB01000182.1"/>
</dbReference>
<comment type="caution">
    <text evidence="10">The sequence shown here is derived from an EMBL/GenBank/DDBJ whole genome shotgun (WGS) entry which is preliminary data.</text>
</comment>
<evidence type="ECO:0000313" key="10">
    <source>
        <dbReference type="EMBL" id="ELP69008.1"/>
    </source>
</evidence>
<evidence type="ECO:0000256" key="7">
    <source>
        <dbReference type="ARBA" id="ARBA00047899"/>
    </source>
</evidence>
<keyword evidence="2" id="KW-0723">Serine/threonine-protein kinase</keyword>
<reference evidence="10 11" key="1">
    <citation type="journal article" date="2011" name="Plasmid">
        <title>Streptomyces turgidiscabies Car8 contains a modular pathogenicity island that shares virulence genes with other actinobacterial plant pathogens.</title>
        <authorList>
            <person name="Huguet-Tapia J.C."/>
            <person name="Badger J.H."/>
            <person name="Loria R."/>
            <person name="Pettis G.S."/>
        </authorList>
    </citation>
    <scope>NUCLEOTIDE SEQUENCE [LARGE SCALE GENOMIC DNA]</scope>
    <source>
        <strain evidence="10 11">Car8</strain>
    </source>
</reference>
<keyword evidence="6" id="KW-0067">ATP-binding</keyword>
<name>L7FBR3_STRT8</name>
<dbReference type="InterPro" id="IPR000719">
    <property type="entry name" value="Prot_kinase_dom"/>
</dbReference>